<proteinExistence type="predicted"/>
<name>E9GWL9_DAPPU</name>
<dbReference type="KEGG" id="dpx:DAPPUDRAFT_226155"/>
<dbReference type="EMBL" id="GL732570">
    <property type="protein sequence ID" value="EFX76161.1"/>
    <property type="molecule type" value="Genomic_DNA"/>
</dbReference>
<evidence type="ECO:0000313" key="2">
    <source>
        <dbReference type="EMBL" id="EFX76161.1"/>
    </source>
</evidence>
<dbReference type="AlphaFoldDB" id="E9GWL9"/>
<accession>E9GWL9</accession>
<dbReference type="Proteomes" id="UP000000305">
    <property type="component" value="Unassembled WGS sequence"/>
</dbReference>
<protein>
    <submittedName>
        <fullName evidence="2">Uncharacterized protein</fullName>
    </submittedName>
</protein>
<sequence length="156" mass="17295">MEDSSVIEKNKQIVAAAKAVEIENCQHNIFSITACWKFVHNYLCGVPNLLKKPTKQELGFLALLELGKKNGTHIPDGKSAEESAEKVNMVWKVTLLVNVHYKVVNNLSNPILTSENSGLTFSQTKRNKEKGKKVVSPVPPSGQVPEALTTEHTKRF</sequence>
<gene>
    <name evidence="2" type="ORF">DAPPUDRAFT_226155</name>
</gene>
<evidence type="ECO:0000256" key="1">
    <source>
        <dbReference type="SAM" id="MobiDB-lite"/>
    </source>
</evidence>
<organism evidence="2 3">
    <name type="scientific">Daphnia pulex</name>
    <name type="common">Water flea</name>
    <dbReference type="NCBI Taxonomy" id="6669"/>
    <lineage>
        <taxon>Eukaryota</taxon>
        <taxon>Metazoa</taxon>
        <taxon>Ecdysozoa</taxon>
        <taxon>Arthropoda</taxon>
        <taxon>Crustacea</taxon>
        <taxon>Branchiopoda</taxon>
        <taxon>Diplostraca</taxon>
        <taxon>Cladocera</taxon>
        <taxon>Anomopoda</taxon>
        <taxon>Daphniidae</taxon>
        <taxon>Daphnia</taxon>
    </lineage>
</organism>
<dbReference type="InParanoid" id="E9GWL9"/>
<keyword evidence="3" id="KW-1185">Reference proteome</keyword>
<dbReference type="HOGENOM" id="CLU_1688536_0_0_1"/>
<evidence type="ECO:0000313" key="3">
    <source>
        <dbReference type="Proteomes" id="UP000000305"/>
    </source>
</evidence>
<reference evidence="2 3" key="1">
    <citation type="journal article" date="2011" name="Science">
        <title>The ecoresponsive genome of Daphnia pulex.</title>
        <authorList>
            <person name="Colbourne J.K."/>
            <person name="Pfrender M.E."/>
            <person name="Gilbert D."/>
            <person name="Thomas W.K."/>
            <person name="Tucker A."/>
            <person name="Oakley T.H."/>
            <person name="Tokishita S."/>
            <person name="Aerts A."/>
            <person name="Arnold G.J."/>
            <person name="Basu M.K."/>
            <person name="Bauer D.J."/>
            <person name="Caceres C.E."/>
            <person name="Carmel L."/>
            <person name="Casola C."/>
            <person name="Choi J.H."/>
            <person name="Detter J.C."/>
            <person name="Dong Q."/>
            <person name="Dusheyko S."/>
            <person name="Eads B.D."/>
            <person name="Frohlich T."/>
            <person name="Geiler-Samerotte K.A."/>
            <person name="Gerlach D."/>
            <person name="Hatcher P."/>
            <person name="Jogdeo S."/>
            <person name="Krijgsveld J."/>
            <person name="Kriventseva E.V."/>
            <person name="Kultz D."/>
            <person name="Laforsch C."/>
            <person name="Lindquist E."/>
            <person name="Lopez J."/>
            <person name="Manak J.R."/>
            <person name="Muller J."/>
            <person name="Pangilinan J."/>
            <person name="Patwardhan R.P."/>
            <person name="Pitluck S."/>
            <person name="Pritham E.J."/>
            <person name="Rechtsteiner A."/>
            <person name="Rho M."/>
            <person name="Rogozin I.B."/>
            <person name="Sakarya O."/>
            <person name="Salamov A."/>
            <person name="Schaack S."/>
            <person name="Shapiro H."/>
            <person name="Shiga Y."/>
            <person name="Skalitzky C."/>
            <person name="Smith Z."/>
            <person name="Souvorov A."/>
            <person name="Sung W."/>
            <person name="Tang Z."/>
            <person name="Tsuchiya D."/>
            <person name="Tu H."/>
            <person name="Vos H."/>
            <person name="Wang M."/>
            <person name="Wolf Y.I."/>
            <person name="Yamagata H."/>
            <person name="Yamada T."/>
            <person name="Ye Y."/>
            <person name="Shaw J.R."/>
            <person name="Andrews J."/>
            <person name="Crease T.J."/>
            <person name="Tang H."/>
            <person name="Lucas S.M."/>
            <person name="Robertson H.M."/>
            <person name="Bork P."/>
            <person name="Koonin E.V."/>
            <person name="Zdobnov E.M."/>
            <person name="Grigoriev I.V."/>
            <person name="Lynch M."/>
            <person name="Boore J.L."/>
        </authorList>
    </citation>
    <scope>NUCLEOTIDE SEQUENCE [LARGE SCALE GENOMIC DNA]</scope>
</reference>
<feature type="region of interest" description="Disordered" evidence="1">
    <location>
        <begin position="122"/>
        <end position="156"/>
    </location>
</feature>